<feature type="binding site" evidence="8">
    <location>
        <position position="62"/>
    </location>
    <ligand>
        <name>Zn(2+)</name>
        <dbReference type="ChEBI" id="CHEBI:29105"/>
        <label>1</label>
    </ligand>
</feature>
<evidence type="ECO:0000256" key="8">
    <source>
        <dbReference type="PIRSR" id="PIRSR001123-2"/>
    </source>
</evidence>
<evidence type="ECO:0000256" key="3">
    <source>
        <dbReference type="ARBA" id="ARBA00022670"/>
    </source>
</evidence>
<evidence type="ECO:0000313" key="9">
    <source>
        <dbReference type="EMBL" id="OCL26435.1"/>
    </source>
</evidence>
<feature type="binding site" evidence="8">
    <location>
        <position position="197"/>
    </location>
    <ligand>
        <name>Zn(2+)</name>
        <dbReference type="ChEBI" id="CHEBI:29105"/>
        <label>2</label>
    </ligand>
</feature>
<keyword evidence="5" id="KW-0378">Hydrolase</keyword>
<keyword evidence="3" id="KW-0645">Protease</keyword>
<keyword evidence="10" id="KW-1185">Reference proteome</keyword>
<dbReference type="Pfam" id="PF05343">
    <property type="entry name" value="Peptidase_M42"/>
    <property type="match status" value="1"/>
</dbReference>
<dbReference type="GO" id="GO:0004177">
    <property type="term" value="F:aminopeptidase activity"/>
    <property type="evidence" value="ECO:0007669"/>
    <property type="project" value="UniProtKB-UniRule"/>
</dbReference>
<keyword evidence="4 8" id="KW-0479">Metal-binding</keyword>
<evidence type="ECO:0000256" key="2">
    <source>
        <dbReference type="ARBA" id="ARBA00022438"/>
    </source>
</evidence>
<name>A0A1C0A856_9FIRM</name>
<protein>
    <submittedName>
        <fullName evidence="9">Aminopeptidase</fullName>
    </submittedName>
</protein>
<dbReference type="InterPro" id="IPR051464">
    <property type="entry name" value="Peptidase_M42_aminopept"/>
</dbReference>
<dbReference type="EMBL" id="LWDV01000009">
    <property type="protein sequence ID" value="OCL26435.1"/>
    <property type="molecule type" value="Genomic_DNA"/>
</dbReference>
<comment type="caution">
    <text evidence="9">The sequence shown here is derived from an EMBL/GenBank/DDBJ whole genome shotgun (WGS) entry which is preliminary data.</text>
</comment>
<dbReference type="SUPFAM" id="SSF101821">
    <property type="entry name" value="Aminopeptidase/glucanase lid domain"/>
    <property type="match status" value="1"/>
</dbReference>
<dbReference type="RefSeq" id="WP_068718263.1">
    <property type="nucleotide sequence ID" value="NZ_LWDV01000009.1"/>
</dbReference>
<evidence type="ECO:0000256" key="4">
    <source>
        <dbReference type="ARBA" id="ARBA00022723"/>
    </source>
</evidence>
<reference evidence="9 10" key="2">
    <citation type="submission" date="2016-08" db="EMBL/GenBank/DDBJ databases">
        <title>Orenia metallireducens sp. nov. strain Z6, a Novel Metal-reducing Firmicute from the Deep Subsurface.</title>
        <authorList>
            <person name="Maxim B.I."/>
            <person name="Kenneth K."/>
            <person name="Flynn T.M."/>
            <person name="Oloughlin E.J."/>
            <person name="Locke R.A."/>
            <person name="Weber J.R."/>
            <person name="Egan S.M."/>
            <person name="Mackie R.I."/>
            <person name="Cann I.K."/>
        </authorList>
    </citation>
    <scope>NUCLEOTIDE SEQUENCE [LARGE SCALE GENOMIC DNA]</scope>
    <source>
        <strain evidence="9 10">Z6</strain>
    </source>
</reference>
<feature type="binding site" evidence="8">
    <location>
        <position position="165"/>
    </location>
    <ligand>
        <name>Zn(2+)</name>
        <dbReference type="ChEBI" id="CHEBI:29105"/>
        <label>2</label>
    </ligand>
</feature>
<feature type="binding site" evidence="8">
    <location>
        <position position="219"/>
    </location>
    <ligand>
        <name>Zn(2+)</name>
        <dbReference type="ChEBI" id="CHEBI:29105"/>
        <label>1</label>
    </ligand>
</feature>
<dbReference type="InterPro" id="IPR008007">
    <property type="entry name" value="Peptidase_M42"/>
</dbReference>
<dbReference type="Gene3D" id="2.40.30.40">
    <property type="entry name" value="Peptidase M42, domain 2"/>
    <property type="match status" value="1"/>
</dbReference>
<feature type="binding site" evidence="8">
    <location>
        <position position="165"/>
    </location>
    <ligand>
        <name>Zn(2+)</name>
        <dbReference type="ChEBI" id="CHEBI:29105"/>
        <label>1</label>
    </ligand>
</feature>
<dbReference type="CDD" id="cd05656">
    <property type="entry name" value="M42_Frv"/>
    <property type="match status" value="1"/>
</dbReference>
<dbReference type="GO" id="GO:0006508">
    <property type="term" value="P:proteolysis"/>
    <property type="evidence" value="ECO:0007669"/>
    <property type="project" value="UniProtKB-KW"/>
</dbReference>
<dbReference type="PIRSF" id="PIRSF001123">
    <property type="entry name" value="PepA_GA"/>
    <property type="match status" value="1"/>
</dbReference>
<dbReference type="GO" id="GO:0046872">
    <property type="term" value="F:metal ion binding"/>
    <property type="evidence" value="ECO:0007669"/>
    <property type="project" value="UniProtKB-UniRule"/>
</dbReference>
<reference evidence="10" key="1">
    <citation type="submission" date="2016-07" db="EMBL/GenBank/DDBJ databases">
        <authorList>
            <person name="Florea S."/>
            <person name="Webb J.S."/>
            <person name="Jaromczyk J."/>
            <person name="Schardl C.L."/>
        </authorList>
    </citation>
    <scope>NUCLEOTIDE SEQUENCE [LARGE SCALE GENOMIC DNA]</scope>
    <source>
        <strain evidence="10">Z6</strain>
    </source>
</reference>
<dbReference type="Gene3D" id="3.40.630.10">
    <property type="entry name" value="Zn peptidases"/>
    <property type="match status" value="1"/>
</dbReference>
<dbReference type="InterPro" id="IPR023367">
    <property type="entry name" value="Peptidase_M42_dom2"/>
</dbReference>
<gene>
    <name evidence="9" type="ORF">U472_10565</name>
</gene>
<feature type="binding site" evidence="8">
    <location>
        <position position="305"/>
    </location>
    <ligand>
        <name>Zn(2+)</name>
        <dbReference type="ChEBI" id="CHEBI:29105"/>
        <label>2</label>
    </ligand>
</feature>
<dbReference type="PANTHER" id="PTHR32481:SF9">
    <property type="entry name" value="ENDOGLUCANASE"/>
    <property type="match status" value="1"/>
</dbReference>
<dbReference type="SUPFAM" id="SSF53187">
    <property type="entry name" value="Zn-dependent exopeptidases"/>
    <property type="match status" value="1"/>
</dbReference>
<organism evidence="9 10">
    <name type="scientific">Orenia metallireducens</name>
    <dbReference type="NCBI Taxonomy" id="1413210"/>
    <lineage>
        <taxon>Bacteria</taxon>
        <taxon>Bacillati</taxon>
        <taxon>Bacillota</taxon>
        <taxon>Clostridia</taxon>
        <taxon>Halanaerobiales</taxon>
        <taxon>Halobacteroidaceae</taxon>
        <taxon>Orenia</taxon>
    </lineage>
</organism>
<dbReference type="PANTHER" id="PTHR32481">
    <property type="entry name" value="AMINOPEPTIDASE"/>
    <property type="match status" value="1"/>
</dbReference>
<comment type="cofactor">
    <cofactor evidence="8">
        <name>a divalent metal cation</name>
        <dbReference type="ChEBI" id="CHEBI:60240"/>
    </cofactor>
    <text evidence="8">Binds 2 divalent metal cations per subunit.</text>
</comment>
<proteinExistence type="inferred from homology"/>
<dbReference type="Proteomes" id="UP000093514">
    <property type="component" value="Unassembled WGS sequence"/>
</dbReference>
<dbReference type="OrthoDB" id="9772053at2"/>
<comment type="similarity">
    <text evidence="1 6">Belongs to the peptidase M42 family.</text>
</comment>
<sequence>MKELIRELVETYGPSGHEDIVREVIKGKIEDKVDKIRTDSLGNLIALKKGKDSSKKVMLAAHMDEIGLIATHIDDNGFVRFSNVGGISPHMLLGTRVLFNGETVGVIDKEGKLDDISKLKHEKLYADIGATSKEEAEAKVKVGDTASYYRQMDDLGDRIVSKAIDDRIGCVVLLETLNRLKNKPTYDTYFVFTVQEEVGLRGAQTSSFGVNPDLGIAVDVTLTGDMPEAQRMEVGLGKGPAIKIKDNSVLVHPQVKNLMIDIAEENNIPYQLEVLVAGGTDAGAIHLTREGIRSGALSIPCRYVHSPSEMVDINDIDNGIELLTNLLESNYTGLFE</sequence>
<feature type="active site" description="Proton acceptor" evidence="7">
    <location>
        <position position="196"/>
    </location>
</feature>
<evidence type="ECO:0000256" key="7">
    <source>
        <dbReference type="PIRSR" id="PIRSR001123-1"/>
    </source>
</evidence>
<keyword evidence="2 9" id="KW-0031">Aminopeptidase</keyword>
<evidence type="ECO:0000256" key="6">
    <source>
        <dbReference type="PIRNR" id="PIRNR001123"/>
    </source>
</evidence>
<accession>A0A1C0A856</accession>
<evidence type="ECO:0000256" key="1">
    <source>
        <dbReference type="ARBA" id="ARBA00006272"/>
    </source>
</evidence>
<evidence type="ECO:0000313" key="10">
    <source>
        <dbReference type="Proteomes" id="UP000093514"/>
    </source>
</evidence>
<evidence type="ECO:0000256" key="5">
    <source>
        <dbReference type="ARBA" id="ARBA00022801"/>
    </source>
</evidence>
<dbReference type="AlphaFoldDB" id="A0A1C0A856"/>